<dbReference type="AlphaFoldDB" id="U4U567"/>
<protein>
    <recommendedName>
        <fullName evidence="1">Inositol 1,3,4-trisphosphate 5/6-kinase ATP-grasp domain-containing protein</fullName>
    </recommendedName>
</protein>
<dbReference type="InterPro" id="IPR040464">
    <property type="entry name" value="InsP(3)kin_ATP-grasp"/>
</dbReference>
<accession>U4U567</accession>
<evidence type="ECO:0000313" key="2">
    <source>
        <dbReference type="EMBL" id="ERL85741.1"/>
    </source>
</evidence>
<dbReference type="EMBL" id="KB631747">
    <property type="protein sequence ID" value="ERL85741.1"/>
    <property type="molecule type" value="Genomic_DNA"/>
</dbReference>
<organism evidence="2 3">
    <name type="scientific">Dendroctonus ponderosae</name>
    <name type="common">Mountain pine beetle</name>
    <dbReference type="NCBI Taxonomy" id="77166"/>
    <lineage>
        <taxon>Eukaryota</taxon>
        <taxon>Metazoa</taxon>
        <taxon>Ecdysozoa</taxon>
        <taxon>Arthropoda</taxon>
        <taxon>Hexapoda</taxon>
        <taxon>Insecta</taxon>
        <taxon>Pterygota</taxon>
        <taxon>Neoptera</taxon>
        <taxon>Endopterygota</taxon>
        <taxon>Coleoptera</taxon>
        <taxon>Polyphaga</taxon>
        <taxon>Cucujiformia</taxon>
        <taxon>Curculionidae</taxon>
        <taxon>Scolytinae</taxon>
        <taxon>Dendroctonus</taxon>
    </lineage>
</organism>
<dbReference type="OrthoDB" id="25308at2759"/>
<proteinExistence type="predicted"/>
<evidence type="ECO:0000313" key="3">
    <source>
        <dbReference type="Proteomes" id="UP000030742"/>
    </source>
</evidence>
<gene>
    <name evidence="2" type="ORF">D910_03156</name>
</gene>
<dbReference type="Pfam" id="PF05770">
    <property type="entry name" value="Ins134_P3_kin"/>
    <property type="match status" value="1"/>
</dbReference>
<dbReference type="Proteomes" id="UP000030742">
    <property type="component" value="Unassembled WGS sequence"/>
</dbReference>
<reference evidence="2 3" key="1">
    <citation type="journal article" date="2013" name="Genome Biol.">
        <title>Draft genome of the mountain pine beetle, Dendroctonus ponderosae Hopkins, a major forest pest.</title>
        <authorList>
            <person name="Keeling C.I."/>
            <person name="Yuen M.M."/>
            <person name="Liao N.Y."/>
            <person name="Docking T.R."/>
            <person name="Chan S.K."/>
            <person name="Taylor G.A."/>
            <person name="Palmquist D.L."/>
            <person name="Jackman S.D."/>
            <person name="Nguyen A."/>
            <person name="Li M."/>
            <person name="Henderson H."/>
            <person name="Janes J.K."/>
            <person name="Zhao Y."/>
            <person name="Pandoh P."/>
            <person name="Moore R."/>
            <person name="Sperling F.A."/>
            <person name="Huber D.P."/>
            <person name="Birol I."/>
            <person name="Jones S.J."/>
            <person name="Bohlmann J."/>
        </authorList>
    </citation>
    <scope>NUCLEOTIDE SEQUENCE</scope>
</reference>
<dbReference type="Gene3D" id="3.30.470.20">
    <property type="entry name" value="ATP-grasp fold, B domain"/>
    <property type="match status" value="1"/>
</dbReference>
<sequence length="51" mass="5635">MDLLGIDVVIENTSGRYAIIDVNAYPGYDGFPNFFDALLDCISKKVTADYT</sequence>
<evidence type="ECO:0000259" key="1">
    <source>
        <dbReference type="Pfam" id="PF05770"/>
    </source>
</evidence>
<dbReference type="STRING" id="77166.U4U567"/>
<name>U4U567_DENPD</name>
<feature type="domain" description="Inositol 1,3,4-trisphosphate 5/6-kinase ATP-grasp" evidence="1">
    <location>
        <begin position="2"/>
        <end position="42"/>
    </location>
</feature>